<dbReference type="Gene3D" id="3.40.50.1820">
    <property type="entry name" value="alpha/beta hydrolase"/>
    <property type="match status" value="1"/>
</dbReference>
<dbReference type="PANTHER" id="PTHR11559">
    <property type="entry name" value="CARBOXYLESTERASE"/>
    <property type="match status" value="1"/>
</dbReference>
<reference evidence="4" key="1">
    <citation type="submission" date="2021-12" db="EMBL/GenBank/DDBJ databases">
        <authorList>
            <person name="King R."/>
        </authorList>
    </citation>
    <scope>NUCLEOTIDE SEQUENCE</scope>
</reference>
<organism evidence="4 5">
    <name type="scientific">Chilo suppressalis</name>
    <name type="common">Asiatic rice borer moth</name>
    <dbReference type="NCBI Taxonomy" id="168631"/>
    <lineage>
        <taxon>Eukaryota</taxon>
        <taxon>Metazoa</taxon>
        <taxon>Ecdysozoa</taxon>
        <taxon>Arthropoda</taxon>
        <taxon>Hexapoda</taxon>
        <taxon>Insecta</taxon>
        <taxon>Pterygota</taxon>
        <taxon>Neoptera</taxon>
        <taxon>Endopterygota</taxon>
        <taxon>Lepidoptera</taxon>
        <taxon>Glossata</taxon>
        <taxon>Ditrysia</taxon>
        <taxon>Pyraloidea</taxon>
        <taxon>Crambidae</taxon>
        <taxon>Crambinae</taxon>
        <taxon>Chilo</taxon>
    </lineage>
</organism>
<accession>A0ABN8B8W7</accession>
<sequence length="597" mass="66974">MWTRWLLLLVAITIVSSEERIERIVQTPQGPVRGFKEPEYDIFAFYGIPFASAPTGPHKFSAPYPPPAWLQTFDAIDKGVICPQYKDVLFQNKSMQENCLITNVYVPDTDKKKLPVVVYIHGGAFQLGFSNLAVPKNLVKSKKIIAITFNYRLGAHGFLCLGTKDVPGNAGLKDQIALLQWVKKHISSYGGNPEDVTLAGYSAGSSSADLLMLSSAAKDLFNKVIPESGANLSPFAIQIDPLKTAKDYAKSVGFDNVDDLNALEEFYKTASYDVLTKDSFLNRTDNNFFFVPCIERITGAGSVLSESPYNILKKGKYRKIPVLYGFANMEGLFRLPWFEVWKDKMNENFVEFLPTDLTFDNDKEKEEVIKEIKDFYFDSMPVSGENILSYIEYFTDTIFAFPTLRAARLHAEAGHDKVHLYEYNYVDESAPVIPHTNNLKGAYHCSQTQAVMDGSVWLNNNETDIPEEFSRVKKLMRDVWINFIITGIDGTPIKRVTEDRDLGVKFTADLLFRDHVVDVCKKAFKTLDEYIWRRRRPGLLVIPTGSTKLLCEAKGGSSFGARGGGGGHILVVKSQWVQIVKWVQIDPAQGPPGSALE</sequence>
<dbReference type="Pfam" id="PF00135">
    <property type="entry name" value="COesterase"/>
    <property type="match status" value="1"/>
</dbReference>
<dbReference type="EMBL" id="OU963898">
    <property type="protein sequence ID" value="CAH0406090.1"/>
    <property type="molecule type" value="Genomic_DNA"/>
</dbReference>
<protein>
    <recommendedName>
        <fullName evidence="3">Carboxylesterase type B domain-containing protein</fullName>
    </recommendedName>
</protein>
<dbReference type="InterPro" id="IPR050309">
    <property type="entry name" value="Type-B_Carboxylest/Lipase"/>
</dbReference>
<feature type="chain" id="PRO_5046572933" description="Carboxylesterase type B domain-containing protein" evidence="2">
    <location>
        <begin position="18"/>
        <end position="597"/>
    </location>
</feature>
<dbReference type="SUPFAM" id="SSF53474">
    <property type="entry name" value="alpha/beta-Hydrolases"/>
    <property type="match status" value="1"/>
</dbReference>
<evidence type="ECO:0000256" key="2">
    <source>
        <dbReference type="SAM" id="SignalP"/>
    </source>
</evidence>
<gene>
    <name evidence="4" type="ORF">CHILSU_LOCUS9461</name>
</gene>
<name>A0ABN8B8W7_CHISP</name>
<keyword evidence="1" id="KW-0325">Glycoprotein</keyword>
<feature type="signal peptide" evidence="2">
    <location>
        <begin position="1"/>
        <end position="17"/>
    </location>
</feature>
<keyword evidence="5" id="KW-1185">Reference proteome</keyword>
<dbReference type="Proteomes" id="UP001153292">
    <property type="component" value="Chromosome 5"/>
</dbReference>
<dbReference type="InterPro" id="IPR029058">
    <property type="entry name" value="AB_hydrolase_fold"/>
</dbReference>
<dbReference type="InterPro" id="IPR002018">
    <property type="entry name" value="CarbesteraseB"/>
</dbReference>
<proteinExistence type="predicted"/>
<evidence type="ECO:0000313" key="5">
    <source>
        <dbReference type="Proteomes" id="UP001153292"/>
    </source>
</evidence>
<evidence type="ECO:0000256" key="1">
    <source>
        <dbReference type="ARBA" id="ARBA00023180"/>
    </source>
</evidence>
<keyword evidence="2" id="KW-0732">Signal</keyword>
<evidence type="ECO:0000313" key="4">
    <source>
        <dbReference type="EMBL" id="CAH0406090.1"/>
    </source>
</evidence>
<evidence type="ECO:0000259" key="3">
    <source>
        <dbReference type="Pfam" id="PF00135"/>
    </source>
</evidence>
<feature type="domain" description="Carboxylesterase type B" evidence="3">
    <location>
        <begin position="23"/>
        <end position="488"/>
    </location>
</feature>